<name>A0ABP7A3P0_9ACTN</name>
<accession>A0ABP7A3P0</accession>
<dbReference type="Proteomes" id="UP001500630">
    <property type="component" value="Unassembled WGS sequence"/>
</dbReference>
<proteinExistence type="predicted"/>
<comment type="caution">
    <text evidence="1">The sequence shown here is derived from an EMBL/GenBank/DDBJ whole genome shotgun (WGS) entry which is preliminary data.</text>
</comment>
<reference evidence="2" key="1">
    <citation type="journal article" date="2019" name="Int. J. Syst. Evol. Microbiol.">
        <title>The Global Catalogue of Microorganisms (GCM) 10K type strain sequencing project: providing services to taxonomists for standard genome sequencing and annotation.</title>
        <authorList>
            <consortium name="The Broad Institute Genomics Platform"/>
            <consortium name="The Broad Institute Genome Sequencing Center for Infectious Disease"/>
            <person name="Wu L."/>
            <person name="Ma J."/>
        </authorList>
    </citation>
    <scope>NUCLEOTIDE SEQUENCE [LARGE SCALE GENOMIC DNA]</scope>
    <source>
        <strain evidence="2">JCM 17326</strain>
    </source>
</reference>
<gene>
    <name evidence="1" type="ORF">GCM10022419_132440</name>
</gene>
<dbReference type="EMBL" id="BAABDQ010000073">
    <property type="protein sequence ID" value="GAA3624337.1"/>
    <property type="molecule type" value="Genomic_DNA"/>
</dbReference>
<organism evidence="1 2">
    <name type="scientific">Nonomuraea rosea</name>
    <dbReference type="NCBI Taxonomy" id="638574"/>
    <lineage>
        <taxon>Bacteria</taxon>
        <taxon>Bacillati</taxon>
        <taxon>Actinomycetota</taxon>
        <taxon>Actinomycetes</taxon>
        <taxon>Streptosporangiales</taxon>
        <taxon>Streptosporangiaceae</taxon>
        <taxon>Nonomuraea</taxon>
    </lineage>
</organism>
<sequence>MEAYSAYWPALAEAGKSSPERARQLLQPYVKGGYLDHLVDGVRDMVKQEREPYGQAVPRIKEVRVGGKHAEVVDCLDMSRAALADRRTHRLIPETADAKTTTTVTAALERSSDGRWQLTGLSMKGTTCTPPSR</sequence>
<keyword evidence="2" id="KW-1185">Reference proteome</keyword>
<evidence type="ECO:0000313" key="1">
    <source>
        <dbReference type="EMBL" id="GAA3624337.1"/>
    </source>
</evidence>
<evidence type="ECO:0000313" key="2">
    <source>
        <dbReference type="Proteomes" id="UP001500630"/>
    </source>
</evidence>
<protein>
    <submittedName>
        <fullName evidence="1">Uncharacterized protein</fullName>
    </submittedName>
</protein>